<dbReference type="RefSeq" id="WP_066333780.1">
    <property type="nucleotide sequence ID" value="NZ_CP017688.1"/>
</dbReference>
<dbReference type="STRING" id="1763534.GCA_001831475_01168"/>
<dbReference type="PANTHER" id="PTHR36452">
    <property type="entry name" value="CHROMOSOME 12, WHOLE GENOME SHOTGUN SEQUENCE"/>
    <property type="match status" value="1"/>
</dbReference>
<proteinExistence type="predicted"/>
<dbReference type="InterPro" id="IPR015996">
    <property type="entry name" value="UCP028451"/>
</dbReference>
<dbReference type="PANTHER" id="PTHR36452:SF1">
    <property type="entry name" value="DUF2461 DOMAIN-CONTAINING PROTEIN"/>
    <property type="match status" value="1"/>
</dbReference>
<evidence type="ECO:0000313" key="2">
    <source>
        <dbReference type="Proteomes" id="UP000093510"/>
    </source>
</evidence>
<dbReference type="Pfam" id="PF09365">
    <property type="entry name" value="DUF2461"/>
    <property type="match status" value="1"/>
</dbReference>
<keyword evidence="2" id="KW-1185">Reference proteome</keyword>
<dbReference type="AlphaFoldDB" id="A0A1B9E3H9"/>
<comment type="caution">
    <text evidence="1">The sequence shown here is derived from an EMBL/GenBank/DDBJ whole genome shotgun (WGS) entry which is preliminary data.</text>
</comment>
<sequence>MLTKESVQFLDDLNANNNRDWFAANKKRYDVFKKDYQQLVAAFLDIMKPLDPSLEMLEVKNCTFRINRDIRFSKDKSPYKSHLGIWLSSGAKGKNRAGYYVHIERGASFIAGGFYAPLPEDLKKIRKEIAFFYEDLETIIQDQTFQKEFGSFSRTDKSTLKNPPRGYDKDHPALDLLKLKSFEVLQEFDFTEITQKDFAANKCKKLILLQPLNEFLNRAVTADQEV</sequence>
<name>A0A1B9E3H9_9FLAO</name>
<dbReference type="InterPro" id="IPR012808">
    <property type="entry name" value="CHP02453"/>
</dbReference>
<dbReference type="Proteomes" id="UP000093510">
    <property type="component" value="Unassembled WGS sequence"/>
</dbReference>
<dbReference type="OrthoDB" id="9794241at2"/>
<protein>
    <submittedName>
        <fullName evidence="1">TIGR02453 family protein</fullName>
    </submittedName>
</protein>
<organism evidence="1 2">
    <name type="scientific">Flavobacterium crassostreae</name>
    <dbReference type="NCBI Taxonomy" id="1763534"/>
    <lineage>
        <taxon>Bacteria</taxon>
        <taxon>Pseudomonadati</taxon>
        <taxon>Bacteroidota</taxon>
        <taxon>Flavobacteriia</taxon>
        <taxon>Flavobacteriales</taxon>
        <taxon>Flavobacteriaceae</taxon>
        <taxon>Flavobacterium</taxon>
    </lineage>
</organism>
<evidence type="ECO:0000313" key="1">
    <source>
        <dbReference type="EMBL" id="OCB76489.1"/>
    </source>
</evidence>
<dbReference type="NCBIfam" id="TIGR02453">
    <property type="entry name" value="TIGR02453 family protein"/>
    <property type="match status" value="1"/>
</dbReference>
<accession>A0A1B9E3H9</accession>
<dbReference type="EMBL" id="LVEP01000022">
    <property type="protein sequence ID" value="OCB76489.1"/>
    <property type="molecule type" value="Genomic_DNA"/>
</dbReference>
<gene>
    <name evidence="1" type="ORF">LPBF_06000</name>
</gene>
<reference evidence="1 2" key="1">
    <citation type="submission" date="2016-03" db="EMBL/GenBank/DDBJ databases">
        <authorList>
            <person name="Ploux O."/>
        </authorList>
    </citation>
    <scope>NUCLEOTIDE SEQUENCE [LARGE SCALE GENOMIC DNA]</scope>
    <source>
        <strain evidence="1 2">LPB0076</strain>
    </source>
</reference>
<dbReference type="PIRSF" id="PIRSF028451">
    <property type="entry name" value="UCP028451"/>
    <property type="match status" value="1"/>
</dbReference>